<sequence length="1215" mass="135599">MSSIRQALTKAVNERILLLDSAMGTMIQQLKLTESDFRGTLFKEHSTDLKGNNDILSLTQGDLIRNLHEQNLAAGSDLIETNTFNATRIAQADYGTEDYSYAINKAAAELAKQACDQYSTADKPRWVVGVLGPTNRTASISPDINRPEFRNVTFQELTDAYSEAVNGLLDGGADILMVETIFDTLNAKACLFAIQTRLDERQIDVPLMISGTIVDASGRTLSGQTLTAFYHAIRHAKPFSIGLNCALGADDLIPYIKELNDICECYVSVHPNAGLPNELGEYDQSPEQMATILKHMIDRRHINIMGGCCGTTPEHIAAMVALPLKNNGRPLPQFKPMCRLSGLEPLTITPNINFINVGERTNVTGSAKFKRLIKEDKLSEAVEVAQQQVDNGAQIIDINMDEGLLDSEEVMATFLKLIASEPNISKVPIMLDSSKWSVLETGLQLIQGKGVINSISLKEGEEEFLQHARLAMKYGAAVIVMAFDEQGQADNLQRRIEICQRCYDLLTQEINFPPEDIIFDPNIFAIGTGIAEHNNYGVDFIEATRWIKKNLPHVHVSGGVSNISFSFRGNNPLREAIHSVFLYHAIKAGMDMGIVNAGQLTVYDDIPTHIRDKIEDLLFNRDPDATEDLMVLAEELQKSQTDDSDKNAWRDLPINERISHSLVHGISDYIEQDAEQARKALDEPLEVIEGPLMDGMNVVGDLFGAGKMFLPQVVKSARVMKKAVAYLTPFIEAKKGRQQTKGKVVLATVKGDVHDIGKNIVGVVLGCNNYEIIDLGVMVPAQKILDTAIEQNADIVGLSGLITPSLDEMCYVAELMQERGMSLPLMIGGATTSRTHTAIKIEPGYEHATVWVKDASRAVNVVQKLLSEKDRNDFCQDIKNQYEELRERRKNRDQHKKLISLQAARDNALQLDWTHYQPPKPSFTGIKVIKNTPIEDLKPFIDWTPFFQAWELHGKYPAILDDELVGESARELFRDAQTMLQQIIDHKWLSLEAVIGFFPAYRDGDDVIIEHQKQSHRLLNLRQQADKPKANLCLSDFIAPKDSGVQDYIGAFAVTAGVGIEPHIERFKADNDDYKAILLKALADRLAESYAEYMHHQVRTRYWGYAADEDLDNQDLIDEKYRGIRPAPGYPACPNHPQKDVLFDLLEVSQHTAIELTEGYAMYPASSVSGFYYAHPDSQYFVVGKIDDDQARDYAQRAGISEDKARKILRANLSR</sequence>
<keyword evidence="9 21" id="KW-0028">Amino-acid biosynthesis</keyword>
<proteinExistence type="inferred from homology"/>
<name>A0A917FQU2_9GAMM</name>
<dbReference type="Pfam" id="PF02310">
    <property type="entry name" value="B12-binding"/>
    <property type="match status" value="1"/>
</dbReference>
<comment type="similarity">
    <text evidence="5">Belongs to the vitamin-B12 dependent methionine synthase family.</text>
</comment>
<dbReference type="InterPro" id="IPR003759">
    <property type="entry name" value="Cbl-bd_cap"/>
</dbReference>
<dbReference type="Proteomes" id="UP000605253">
    <property type="component" value="Unassembled WGS sequence"/>
</dbReference>
<dbReference type="PIRSF" id="PIRSF000381">
    <property type="entry name" value="MetH"/>
    <property type="match status" value="1"/>
</dbReference>
<dbReference type="InterPro" id="IPR011005">
    <property type="entry name" value="Dihydropteroate_synth-like_sf"/>
</dbReference>
<dbReference type="SUPFAM" id="SSF82282">
    <property type="entry name" value="Homocysteine S-methyltransferase"/>
    <property type="match status" value="1"/>
</dbReference>
<dbReference type="Gene3D" id="3.10.196.10">
    <property type="entry name" value="Vitamin B12-dependent methionine synthase, activation domain"/>
    <property type="match status" value="1"/>
</dbReference>
<evidence type="ECO:0000313" key="31">
    <source>
        <dbReference type="Proteomes" id="UP000605253"/>
    </source>
</evidence>
<keyword evidence="13 21" id="KW-0479">Metal-binding</keyword>
<feature type="binding site" evidence="22 24">
    <location>
        <position position="245"/>
    </location>
    <ligand>
        <name>Zn(2+)</name>
        <dbReference type="ChEBI" id="CHEBI:29105"/>
    </ligand>
</feature>
<dbReference type="GO" id="GO:0050667">
    <property type="term" value="P:homocysteine metabolic process"/>
    <property type="evidence" value="ECO:0007669"/>
    <property type="project" value="TreeGrafter"/>
</dbReference>
<dbReference type="Pfam" id="PF00809">
    <property type="entry name" value="Pterin_bind"/>
    <property type="match status" value="1"/>
</dbReference>
<keyword evidence="15 21" id="KW-0862">Zinc</keyword>
<evidence type="ECO:0000259" key="26">
    <source>
        <dbReference type="PROSITE" id="PS50972"/>
    </source>
</evidence>
<dbReference type="InterPro" id="IPR036594">
    <property type="entry name" value="Meth_synthase_dom"/>
</dbReference>
<dbReference type="SUPFAM" id="SSF52242">
    <property type="entry name" value="Cobalamin (vitamin B12)-binding domain"/>
    <property type="match status" value="1"/>
</dbReference>
<feature type="domain" description="B12-binding N-terminal" evidence="29">
    <location>
        <begin position="645"/>
        <end position="739"/>
    </location>
</feature>
<dbReference type="PROSITE" id="PS51332">
    <property type="entry name" value="B12_BINDING"/>
    <property type="match status" value="1"/>
</dbReference>
<dbReference type="GO" id="GO:0032259">
    <property type="term" value="P:methylation"/>
    <property type="evidence" value="ECO:0007669"/>
    <property type="project" value="UniProtKB-KW"/>
</dbReference>
<feature type="domain" description="Pterin-binding" evidence="26">
    <location>
        <begin position="354"/>
        <end position="615"/>
    </location>
</feature>
<keyword evidence="16 21" id="KW-0486">Methionine biosynthesis</keyword>
<feature type="binding site" evidence="22 24">
    <location>
        <position position="309"/>
    </location>
    <ligand>
        <name>Zn(2+)</name>
        <dbReference type="ChEBI" id="CHEBI:29105"/>
    </ligand>
</feature>
<feature type="domain" description="Hcy-binding" evidence="25">
    <location>
        <begin position="5"/>
        <end position="323"/>
    </location>
</feature>
<dbReference type="PANTHER" id="PTHR45833:SF1">
    <property type="entry name" value="METHIONINE SYNTHASE"/>
    <property type="match status" value="1"/>
</dbReference>
<dbReference type="InterPro" id="IPR050554">
    <property type="entry name" value="Met_Synthase/Corrinoid"/>
</dbReference>
<dbReference type="EMBL" id="BMEO01000008">
    <property type="protein sequence ID" value="GGF98243.1"/>
    <property type="molecule type" value="Genomic_DNA"/>
</dbReference>
<dbReference type="Gene3D" id="3.40.50.280">
    <property type="entry name" value="Cobalamin-binding domain"/>
    <property type="match status" value="1"/>
</dbReference>
<organism evidence="30 31">
    <name type="scientific">Marinicella pacifica</name>
    <dbReference type="NCBI Taxonomy" id="1171543"/>
    <lineage>
        <taxon>Bacteria</taxon>
        <taxon>Pseudomonadati</taxon>
        <taxon>Pseudomonadota</taxon>
        <taxon>Gammaproteobacteria</taxon>
        <taxon>Lysobacterales</taxon>
        <taxon>Marinicellaceae</taxon>
        <taxon>Marinicella</taxon>
    </lineage>
</organism>
<dbReference type="PROSITE" id="PS50970">
    <property type="entry name" value="HCY"/>
    <property type="match status" value="1"/>
</dbReference>
<dbReference type="InterPro" id="IPR011822">
    <property type="entry name" value="MetH"/>
</dbReference>
<dbReference type="NCBIfam" id="NF007024">
    <property type="entry name" value="PRK09490.1"/>
    <property type="match status" value="1"/>
</dbReference>
<evidence type="ECO:0000259" key="27">
    <source>
        <dbReference type="PROSITE" id="PS50974"/>
    </source>
</evidence>
<dbReference type="Gene3D" id="3.20.20.20">
    <property type="entry name" value="Dihydropteroate synthase-like"/>
    <property type="match status" value="1"/>
</dbReference>
<evidence type="ECO:0000256" key="12">
    <source>
        <dbReference type="ARBA" id="ARBA00022691"/>
    </source>
</evidence>
<dbReference type="PROSITE" id="PS51337">
    <property type="entry name" value="B12_BINDING_NTER"/>
    <property type="match status" value="1"/>
</dbReference>
<evidence type="ECO:0000256" key="23">
    <source>
        <dbReference type="PIRSR" id="PIRSR000381-2"/>
    </source>
</evidence>
<feature type="binding site" description="axial binding residue" evidence="22">
    <location>
        <position position="754"/>
    </location>
    <ligand>
        <name>methylcob(III)alamin</name>
        <dbReference type="ChEBI" id="CHEBI:28115"/>
    </ligand>
    <ligandPart>
        <name>Co</name>
        <dbReference type="ChEBI" id="CHEBI:27638"/>
    </ligandPart>
</feature>
<accession>A0A917FQU2</accession>
<feature type="domain" description="B12-binding" evidence="28">
    <location>
        <begin position="741"/>
        <end position="876"/>
    </location>
</feature>
<feature type="binding site" evidence="23">
    <location>
        <position position="803"/>
    </location>
    <ligand>
        <name>methylcob(III)alamin</name>
        <dbReference type="ChEBI" id="CHEBI:28115"/>
    </ligand>
</feature>
<dbReference type="Pfam" id="PF02965">
    <property type="entry name" value="Met_synt_B12"/>
    <property type="match status" value="1"/>
</dbReference>
<comment type="cofactor">
    <cofactor evidence="3 21 22">
        <name>methylcob(III)alamin</name>
        <dbReference type="ChEBI" id="CHEBI:28115"/>
    </cofactor>
</comment>
<evidence type="ECO:0000256" key="15">
    <source>
        <dbReference type="ARBA" id="ARBA00022833"/>
    </source>
</evidence>
<dbReference type="Gene3D" id="3.20.20.330">
    <property type="entry name" value="Homocysteine-binding-like domain"/>
    <property type="match status" value="1"/>
</dbReference>
<evidence type="ECO:0000256" key="2">
    <source>
        <dbReference type="ARBA" id="ARBA00001947"/>
    </source>
</evidence>
<feature type="binding site" evidence="23">
    <location>
        <begin position="1180"/>
        <end position="1181"/>
    </location>
    <ligand>
        <name>S-adenosyl-L-methionine</name>
        <dbReference type="ChEBI" id="CHEBI:59789"/>
    </ligand>
</feature>
<evidence type="ECO:0000256" key="24">
    <source>
        <dbReference type="PROSITE-ProRule" id="PRU00333"/>
    </source>
</evidence>
<dbReference type="SUPFAM" id="SSF56507">
    <property type="entry name" value="Methionine synthase activation domain-like"/>
    <property type="match status" value="1"/>
</dbReference>
<evidence type="ECO:0000256" key="22">
    <source>
        <dbReference type="PIRSR" id="PIRSR000381-1"/>
    </source>
</evidence>
<reference evidence="30" key="1">
    <citation type="journal article" date="2014" name="Int. J. Syst. Evol. Microbiol.">
        <title>Complete genome sequence of Corynebacterium casei LMG S-19264T (=DSM 44701T), isolated from a smear-ripened cheese.</title>
        <authorList>
            <consortium name="US DOE Joint Genome Institute (JGI-PGF)"/>
            <person name="Walter F."/>
            <person name="Albersmeier A."/>
            <person name="Kalinowski J."/>
            <person name="Ruckert C."/>
        </authorList>
    </citation>
    <scope>NUCLEOTIDE SEQUENCE</scope>
    <source>
        <strain evidence="30">CGMCC 1.12181</strain>
    </source>
</reference>
<dbReference type="Gene3D" id="1.10.1240.10">
    <property type="entry name" value="Methionine synthase domain"/>
    <property type="match status" value="1"/>
</dbReference>
<dbReference type="InterPro" id="IPR036589">
    <property type="entry name" value="HCY_dom_sf"/>
</dbReference>
<dbReference type="InterPro" id="IPR033706">
    <property type="entry name" value="Met_synthase_B12-bd"/>
</dbReference>
<dbReference type="GO" id="GO:0046653">
    <property type="term" value="P:tetrahydrofolate metabolic process"/>
    <property type="evidence" value="ECO:0007669"/>
    <property type="project" value="TreeGrafter"/>
</dbReference>
<dbReference type="InterPro" id="IPR000489">
    <property type="entry name" value="Pterin-binding_dom"/>
</dbReference>
<keyword evidence="8 21" id="KW-0489">Methyltransferase</keyword>
<evidence type="ECO:0000256" key="4">
    <source>
        <dbReference type="ARBA" id="ARBA00005178"/>
    </source>
</evidence>
<dbReference type="InterPro" id="IPR037010">
    <property type="entry name" value="VitB12-dep_Met_synth_activ_sf"/>
</dbReference>
<dbReference type="PROSITE" id="PS50974">
    <property type="entry name" value="ADOMET_ACTIVATION"/>
    <property type="match status" value="1"/>
</dbReference>
<keyword evidence="12 21" id="KW-0949">S-adenosyl-L-methionine</keyword>
<dbReference type="CDD" id="cd02069">
    <property type="entry name" value="methionine_synthase_B12_BD"/>
    <property type="match status" value="1"/>
</dbReference>
<dbReference type="InterPro" id="IPR003726">
    <property type="entry name" value="HCY_dom"/>
</dbReference>
<evidence type="ECO:0000256" key="9">
    <source>
        <dbReference type="ARBA" id="ARBA00022605"/>
    </source>
</evidence>
<dbReference type="FunFam" id="3.20.20.20:FF:000002">
    <property type="entry name" value="Methionine synthase"/>
    <property type="match status" value="1"/>
</dbReference>
<dbReference type="SUPFAM" id="SSF47644">
    <property type="entry name" value="Methionine synthase domain"/>
    <property type="match status" value="1"/>
</dbReference>
<dbReference type="InterPro" id="IPR004223">
    <property type="entry name" value="VitB12-dep_Met_synth_activ_dom"/>
</dbReference>
<gene>
    <name evidence="30" type="primary">metH</name>
    <name evidence="30" type="ORF">GCM10011365_19430</name>
</gene>
<feature type="binding site" evidence="23">
    <location>
        <position position="855"/>
    </location>
    <ligand>
        <name>methylcob(III)alamin</name>
        <dbReference type="ChEBI" id="CHEBI:28115"/>
    </ligand>
</feature>
<evidence type="ECO:0000256" key="20">
    <source>
        <dbReference type="NCBIfam" id="TIGR02082"/>
    </source>
</evidence>
<evidence type="ECO:0000256" key="17">
    <source>
        <dbReference type="ARBA" id="ARBA00023285"/>
    </source>
</evidence>
<feature type="binding site" evidence="23">
    <location>
        <position position="1125"/>
    </location>
    <ligand>
        <name>S-adenosyl-L-methionine</name>
        <dbReference type="ChEBI" id="CHEBI:59789"/>
    </ligand>
</feature>
<evidence type="ECO:0000259" key="25">
    <source>
        <dbReference type="PROSITE" id="PS50970"/>
    </source>
</evidence>
<keyword evidence="14" id="KW-0677">Repeat</keyword>
<feature type="binding site" evidence="22 24">
    <location>
        <position position="308"/>
    </location>
    <ligand>
        <name>Zn(2+)</name>
        <dbReference type="ChEBI" id="CHEBI:29105"/>
    </ligand>
</feature>
<evidence type="ECO:0000259" key="29">
    <source>
        <dbReference type="PROSITE" id="PS51337"/>
    </source>
</evidence>
<evidence type="ECO:0000256" key="13">
    <source>
        <dbReference type="ARBA" id="ARBA00022723"/>
    </source>
</evidence>
<keyword evidence="31" id="KW-1185">Reference proteome</keyword>
<evidence type="ECO:0000256" key="6">
    <source>
        <dbReference type="ARBA" id="ARBA00012032"/>
    </source>
</evidence>
<comment type="caution">
    <text evidence="30">The sequence shown here is derived from an EMBL/GenBank/DDBJ whole genome shotgun (WGS) entry which is preliminary data.</text>
</comment>
<feature type="binding site" evidence="23">
    <location>
        <begin position="751"/>
        <end position="755"/>
    </location>
    <ligand>
        <name>methylcob(III)alamin</name>
        <dbReference type="ChEBI" id="CHEBI:28115"/>
    </ligand>
</feature>
<comment type="catalytic activity">
    <reaction evidence="1 21">
        <text>(6S)-5-methyl-5,6,7,8-tetrahydrofolate + L-homocysteine = (6S)-5,6,7,8-tetrahydrofolate + L-methionine</text>
        <dbReference type="Rhea" id="RHEA:11172"/>
        <dbReference type="ChEBI" id="CHEBI:18608"/>
        <dbReference type="ChEBI" id="CHEBI:57453"/>
        <dbReference type="ChEBI" id="CHEBI:57844"/>
        <dbReference type="ChEBI" id="CHEBI:58199"/>
        <dbReference type="EC" id="2.1.1.13"/>
    </reaction>
</comment>
<dbReference type="SMART" id="SM01018">
    <property type="entry name" value="B12-binding_2"/>
    <property type="match status" value="1"/>
</dbReference>
<dbReference type="Pfam" id="PF02574">
    <property type="entry name" value="S-methyl_trans"/>
    <property type="match status" value="1"/>
</dbReference>
<feature type="binding site" evidence="23">
    <location>
        <position position="942"/>
    </location>
    <ligand>
        <name>S-adenosyl-L-methionine</name>
        <dbReference type="ChEBI" id="CHEBI:59789"/>
    </ligand>
</feature>
<evidence type="ECO:0000256" key="7">
    <source>
        <dbReference type="ARBA" id="ARBA00013998"/>
    </source>
</evidence>
<evidence type="ECO:0000313" key="30">
    <source>
        <dbReference type="EMBL" id="GGF98243.1"/>
    </source>
</evidence>
<dbReference type="PANTHER" id="PTHR45833">
    <property type="entry name" value="METHIONINE SYNTHASE"/>
    <property type="match status" value="1"/>
</dbReference>
<dbReference type="InterPro" id="IPR036724">
    <property type="entry name" value="Cobalamin-bd_sf"/>
</dbReference>
<protein>
    <recommendedName>
        <fullName evidence="7 20">Methionine synthase</fullName>
        <ecNumber evidence="6 20">2.1.1.13</ecNumber>
    </recommendedName>
    <alternativeName>
        <fullName evidence="19 21">5-methyltetrahydrofolate--homocysteine methyltransferase</fullName>
    </alternativeName>
</protein>
<evidence type="ECO:0000256" key="8">
    <source>
        <dbReference type="ARBA" id="ARBA00022603"/>
    </source>
</evidence>
<evidence type="ECO:0000256" key="1">
    <source>
        <dbReference type="ARBA" id="ARBA00001700"/>
    </source>
</evidence>
<feature type="domain" description="AdoMet activation" evidence="27">
    <location>
        <begin position="892"/>
        <end position="1215"/>
    </location>
</feature>
<evidence type="ECO:0000256" key="3">
    <source>
        <dbReference type="ARBA" id="ARBA00001956"/>
    </source>
</evidence>
<evidence type="ECO:0000256" key="14">
    <source>
        <dbReference type="ARBA" id="ARBA00022737"/>
    </source>
</evidence>
<comment type="cofactor">
    <cofactor evidence="2 21 24">
        <name>Zn(2+)</name>
        <dbReference type="ChEBI" id="CHEBI:29105"/>
    </cofactor>
</comment>
<comment type="pathway">
    <text evidence="4 21">Amino-acid biosynthesis; L-methionine biosynthesis via de novo pathway; L-methionine from L-homocysteine (MetH route): step 1/1.</text>
</comment>
<dbReference type="PROSITE" id="PS50972">
    <property type="entry name" value="PTERIN_BINDING"/>
    <property type="match status" value="1"/>
</dbReference>
<dbReference type="FunFam" id="3.40.50.280:FF:000001">
    <property type="entry name" value="Methionine synthase"/>
    <property type="match status" value="1"/>
</dbReference>
<dbReference type="GO" id="GO:0005829">
    <property type="term" value="C:cytosol"/>
    <property type="evidence" value="ECO:0007669"/>
    <property type="project" value="TreeGrafter"/>
</dbReference>
<dbReference type="CDD" id="cd00740">
    <property type="entry name" value="MeTr"/>
    <property type="match status" value="1"/>
</dbReference>
<evidence type="ECO:0000256" key="21">
    <source>
        <dbReference type="PIRNR" id="PIRNR000381"/>
    </source>
</evidence>
<evidence type="ECO:0000256" key="10">
    <source>
        <dbReference type="ARBA" id="ARBA00022628"/>
    </source>
</evidence>
<reference evidence="30" key="2">
    <citation type="submission" date="2020-09" db="EMBL/GenBank/DDBJ databases">
        <authorList>
            <person name="Sun Q."/>
            <person name="Zhou Y."/>
        </authorList>
    </citation>
    <scope>NUCLEOTIDE SEQUENCE</scope>
    <source>
        <strain evidence="30">CGMCC 1.12181</strain>
    </source>
</reference>
<dbReference type="GO" id="GO:0008270">
    <property type="term" value="F:zinc ion binding"/>
    <property type="evidence" value="ECO:0007669"/>
    <property type="project" value="UniProtKB-UniRule"/>
</dbReference>
<dbReference type="Pfam" id="PF02607">
    <property type="entry name" value="B12-binding_2"/>
    <property type="match status" value="1"/>
</dbReference>
<keyword evidence="10 21" id="KW-0846">Cobalamin</keyword>
<comment type="function">
    <text evidence="18 21">Catalyzes the transfer of a methyl group from methyl-cobalamin to homocysteine, yielding enzyme-bound cob(I)alamin and methionine. Subsequently, remethylates the cofactor using methyltetrahydrofolate.</text>
</comment>
<keyword evidence="11 21" id="KW-0808">Transferase</keyword>
<dbReference type="Gene3D" id="1.10.288.10">
    <property type="entry name" value="Cobalamin-dependent Methionine Synthase, domain 2"/>
    <property type="match status" value="1"/>
</dbReference>
<dbReference type="RefSeq" id="WP_188365545.1">
    <property type="nucleotide sequence ID" value="NZ_BAABJF010000022.1"/>
</dbReference>
<evidence type="ECO:0000256" key="18">
    <source>
        <dbReference type="ARBA" id="ARBA00025552"/>
    </source>
</evidence>
<evidence type="ECO:0000256" key="5">
    <source>
        <dbReference type="ARBA" id="ARBA00010398"/>
    </source>
</evidence>
<evidence type="ECO:0000256" key="11">
    <source>
        <dbReference type="ARBA" id="ARBA00022679"/>
    </source>
</evidence>
<dbReference type="FunFam" id="1.10.1240.10:FF:000001">
    <property type="entry name" value="Methionine synthase"/>
    <property type="match status" value="1"/>
</dbReference>
<feature type="binding site" evidence="23">
    <location>
        <position position="799"/>
    </location>
    <ligand>
        <name>methylcob(III)alamin</name>
        <dbReference type="ChEBI" id="CHEBI:28115"/>
    </ligand>
</feature>
<dbReference type="InterPro" id="IPR006158">
    <property type="entry name" value="Cobalamin-bd"/>
</dbReference>
<feature type="binding site" evidence="23">
    <location>
        <position position="689"/>
    </location>
    <ligand>
        <name>methylcob(III)alamin</name>
        <dbReference type="ChEBI" id="CHEBI:28115"/>
    </ligand>
</feature>
<dbReference type="GO" id="GO:0031419">
    <property type="term" value="F:cobalamin binding"/>
    <property type="evidence" value="ECO:0007669"/>
    <property type="project" value="UniProtKB-UniRule"/>
</dbReference>
<evidence type="ECO:0000256" key="16">
    <source>
        <dbReference type="ARBA" id="ARBA00023167"/>
    </source>
</evidence>
<dbReference type="EC" id="2.1.1.13" evidence="6 20"/>
<dbReference type="GO" id="GO:0008705">
    <property type="term" value="F:methionine synthase activity"/>
    <property type="evidence" value="ECO:0007669"/>
    <property type="project" value="UniProtKB-UniRule"/>
</dbReference>
<dbReference type="NCBIfam" id="TIGR02082">
    <property type="entry name" value="metH"/>
    <property type="match status" value="1"/>
</dbReference>
<dbReference type="AlphaFoldDB" id="A0A917FQU2"/>
<evidence type="ECO:0000259" key="28">
    <source>
        <dbReference type="PROSITE" id="PS51332"/>
    </source>
</evidence>
<dbReference type="FunFam" id="3.20.20.330:FF:000001">
    <property type="entry name" value="Methionine synthase"/>
    <property type="match status" value="1"/>
</dbReference>
<evidence type="ECO:0000256" key="19">
    <source>
        <dbReference type="ARBA" id="ARBA00031040"/>
    </source>
</evidence>
<comment type="domain">
    <text evidence="21">Modular enzyme with four functionally distinct domains. The isolated Hcy-binding domain catalyzes methyl transfer from free methylcobalamin to homocysteine. The Hcy-binding domain in association with the pterin-binding domain catalyzes the methylation of cob(I)alamin by methyltetrahydrofolate and the methylation of homocysteine. The B12-binding domain binds the cofactor. The AdoMet activation domain binds S-adenosyl-L-methionine. Under aerobic conditions cob(I)alamin can be converted to inactive cob(II)alamin. Reductive methylation by S-adenosyl-L-methionine and flavodoxin regenerates methylcobalamin.</text>
</comment>
<dbReference type="SUPFAM" id="SSF51717">
    <property type="entry name" value="Dihydropteroate synthetase-like"/>
    <property type="match status" value="1"/>
</dbReference>
<keyword evidence="17 21" id="KW-0170">Cobalt</keyword>